<dbReference type="Proteomes" id="UP001567538">
    <property type="component" value="Unassembled WGS sequence"/>
</dbReference>
<protein>
    <submittedName>
        <fullName evidence="1">Uncharacterized protein</fullName>
    </submittedName>
</protein>
<keyword evidence="2" id="KW-1185">Reference proteome</keyword>
<proteinExistence type="predicted"/>
<dbReference type="AlphaFoldDB" id="A0ABD1HM08"/>
<comment type="caution">
    <text evidence="1">The sequence shown here is derived from an EMBL/GenBank/DDBJ whole genome shotgun (WGS) entry which is preliminary data.</text>
</comment>
<sequence>MTCGVSSQFSGWPRSSRAFLFGCRLGSYRPYRRRLVSFFVRQLASRRPGIGSARRRDQARGWGVRRGYPGLPSASASLLDSCNV</sequence>
<evidence type="ECO:0000313" key="2">
    <source>
        <dbReference type="Proteomes" id="UP001567538"/>
    </source>
</evidence>
<organism evidence="1 2">
    <name type="scientific">Salvia divinorum</name>
    <name type="common">Maria pastora</name>
    <name type="synonym">Diviner's sage</name>
    <dbReference type="NCBI Taxonomy" id="28513"/>
    <lineage>
        <taxon>Eukaryota</taxon>
        <taxon>Viridiplantae</taxon>
        <taxon>Streptophyta</taxon>
        <taxon>Embryophyta</taxon>
        <taxon>Tracheophyta</taxon>
        <taxon>Spermatophyta</taxon>
        <taxon>Magnoliopsida</taxon>
        <taxon>eudicotyledons</taxon>
        <taxon>Gunneridae</taxon>
        <taxon>Pentapetalae</taxon>
        <taxon>asterids</taxon>
        <taxon>lamiids</taxon>
        <taxon>Lamiales</taxon>
        <taxon>Lamiaceae</taxon>
        <taxon>Nepetoideae</taxon>
        <taxon>Mentheae</taxon>
        <taxon>Salviinae</taxon>
        <taxon>Salvia</taxon>
        <taxon>Salvia subgen. Calosphace</taxon>
    </lineage>
</organism>
<gene>
    <name evidence="1" type="ORF">AAHA92_12668</name>
</gene>
<reference evidence="1 2" key="1">
    <citation type="submission" date="2024-06" db="EMBL/GenBank/DDBJ databases">
        <title>A chromosome level genome sequence of Diviner's sage (Salvia divinorum).</title>
        <authorList>
            <person name="Ford S.A."/>
            <person name="Ro D.-K."/>
            <person name="Ness R.W."/>
            <person name="Phillips M.A."/>
        </authorList>
    </citation>
    <scope>NUCLEOTIDE SEQUENCE [LARGE SCALE GENOMIC DNA]</scope>
    <source>
        <strain evidence="1">SAF-2024a</strain>
        <tissue evidence="1">Leaf</tissue>
    </source>
</reference>
<evidence type="ECO:0000313" key="1">
    <source>
        <dbReference type="EMBL" id="KAL1557144.1"/>
    </source>
</evidence>
<accession>A0ABD1HM08</accession>
<name>A0ABD1HM08_SALDI</name>
<dbReference type="EMBL" id="JBEAFC010000005">
    <property type="protein sequence ID" value="KAL1557144.1"/>
    <property type="molecule type" value="Genomic_DNA"/>
</dbReference>